<accession>A0A6C0I972</accession>
<reference evidence="1" key="1">
    <citation type="journal article" date="2020" name="Nature">
        <title>Giant virus diversity and host interactions through global metagenomics.</title>
        <authorList>
            <person name="Schulz F."/>
            <person name="Roux S."/>
            <person name="Paez-Espino D."/>
            <person name="Jungbluth S."/>
            <person name="Walsh D.A."/>
            <person name="Denef V.J."/>
            <person name="McMahon K.D."/>
            <person name="Konstantinidis K.T."/>
            <person name="Eloe-Fadrosh E.A."/>
            <person name="Kyrpides N.C."/>
            <person name="Woyke T."/>
        </authorList>
    </citation>
    <scope>NUCLEOTIDE SEQUENCE</scope>
    <source>
        <strain evidence="1">GVMAG-M-3300023184-51</strain>
    </source>
</reference>
<dbReference type="InterPro" id="IPR036236">
    <property type="entry name" value="Znf_C2H2_sf"/>
</dbReference>
<organism evidence="1">
    <name type="scientific">viral metagenome</name>
    <dbReference type="NCBI Taxonomy" id="1070528"/>
    <lineage>
        <taxon>unclassified sequences</taxon>
        <taxon>metagenomes</taxon>
        <taxon>organismal metagenomes</taxon>
    </lineage>
</organism>
<dbReference type="SUPFAM" id="SSF57667">
    <property type="entry name" value="beta-beta-alpha zinc fingers"/>
    <property type="match status" value="1"/>
</dbReference>
<dbReference type="AlphaFoldDB" id="A0A6C0I972"/>
<dbReference type="EMBL" id="MN740126">
    <property type="protein sequence ID" value="QHT88917.1"/>
    <property type="molecule type" value="Genomic_DNA"/>
</dbReference>
<evidence type="ECO:0008006" key="2">
    <source>
        <dbReference type="Google" id="ProtNLM"/>
    </source>
</evidence>
<protein>
    <recommendedName>
        <fullName evidence="2">C2H2-type domain-containing protein</fullName>
    </recommendedName>
</protein>
<sequence>MTEDDKNVAKSSEFFYCKICDYKTYKQSNYDKHLLTSKHKKSYTELHKVSDIEENSQTFKCECGRIYKYRQGLWKHKKNCEIANAVDKEEKESEKDKELDTHLENHLEKDLEKDLENDLDKTTEKEILLMFMKEMKSTMIEMFKHMQPVNNNTMSNNIHNNSHNKTFNLQFFLNEQCKDALNINEFVNSIKIQLSDLEDTGRLGYVDGISKIIMKNLQDVDKFKRPIHCSDLKREVIYIKTNDTWTKDDENNEQMKNAIRQVTNKNIREIAAWAAAHPNCRDPRSRKNDQYLQIVSNSMSGISSEEQSKNIMQIIRNVAREVVIEK</sequence>
<evidence type="ECO:0000313" key="1">
    <source>
        <dbReference type="EMBL" id="QHT88917.1"/>
    </source>
</evidence>
<name>A0A6C0I972_9ZZZZ</name>
<proteinExistence type="predicted"/>